<gene>
    <name evidence="1" type="ORF">BJY01DRAFT_256562</name>
</gene>
<organism evidence="1 2">
    <name type="scientific">Aspergillus pseudoustus</name>
    <dbReference type="NCBI Taxonomy" id="1810923"/>
    <lineage>
        <taxon>Eukaryota</taxon>
        <taxon>Fungi</taxon>
        <taxon>Dikarya</taxon>
        <taxon>Ascomycota</taxon>
        <taxon>Pezizomycotina</taxon>
        <taxon>Eurotiomycetes</taxon>
        <taxon>Eurotiomycetidae</taxon>
        <taxon>Eurotiales</taxon>
        <taxon>Aspergillaceae</taxon>
        <taxon>Aspergillus</taxon>
        <taxon>Aspergillus subgen. Nidulantes</taxon>
    </lineage>
</organism>
<comment type="caution">
    <text evidence="1">The sequence shown here is derived from an EMBL/GenBank/DDBJ whole genome shotgun (WGS) entry which is preliminary data.</text>
</comment>
<dbReference type="Proteomes" id="UP001610446">
    <property type="component" value="Unassembled WGS sequence"/>
</dbReference>
<evidence type="ECO:0000313" key="2">
    <source>
        <dbReference type="Proteomes" id="UP001610446"/>
    </source>
</evidence>
<evidence type="ECO:0000313" key="1">
    <source>
        <dbReference type="EMBL" id="KAL2823860.1"/>
    </source>
</evidence>
<accession>A0ABR4I822</accession>
<protein>
    <recommendedName>
        <fullName evidence="3">Secreted protein</fullName>
    </recommendedName>
</protein>
<name>A0ABR4I822_9EURO</name>
<evidence type="ECO:0008006" key="3">
    <source>
        <dbReference type="Google" id="ProtNLM"/>
    </source>
</evidence>
<reference evidence="1 2" key="1">
    <citation type="submission" date="2024-07" db="EMBL/GenBank/DDBJ databases">
        <title>Section-level genome sequencing and comparative genomics of Aspergillus sections Usti and Cavernicolus.</title>
        <authorList>
            <consortium name="Lawrence Berkeley National Laboratory"/>
            <person name="Nybo J.L."/>
            <person name="Vesth T.C."/>
            <person name="Theobald S."/>
            <person name="Frisvad J.C."/>
            <person name="Larsen T.O."/>
            <person name="Kjaerboelling I."/>
            <person name="Rothschild-Mancinelli K."/>
            <person name="Lyhne E.K."/>
            <person name="Kogle M.E."/>
            <person name="Barry K."/>
            <person name="Clum A."/>
            <person name="Na H."/>
            <person name="Ledsgaard L."/>
            <person name="Lin J."/>
            <person name="Lipzen A."/>
            <person name="Kuo A."/>
            <person name="Riley R."/>
            <person name="Mondo S."/>
            <person name="Labutti K."/>
            <person name="Haridas S."/>
            <person name="Pangalinan J."/>
            <person name="Salamov A.A."/>
            <person name="Simmons B.A."/>
            <person name="Magnuson J.K."/>
            <person name="Chen J."/>
            <person name="Drula E."/>
            <person name="Henrissat B."/>
            <person name="Wiebenga A."/>
            <person name="Lubbers R.J."/>
            <person name="Gomes A.C."/>
            <person name="Makela M.R."/>
            <person name="Stajich J."/>
            <person name="Grigoriev I.V."/>
            <person name="Mortensen U.H."/>
            <person name="De Vries R.P."/>
            <person name="Baker S.E."/>
            <person name="Andersen M.R."/>
        </authorList>
    </citation>
    <scope>NUCLEOTIDE SEQUENCE [LARGE SCALE GENOMIC DNA]</scope>
    <source>
        <strain evidence="1 2">CBS 123904</strain>
    </source>
</reference>
<dbReference type="EMBL" id="JBFXLU010000604">
    <property type="protein sequence ID" value="KAL2823860.1"/>
    <property type="molecule type" value="Genomic_DNA"/>
</dbReference>
<sequence length="76" mass="8217">MAINATSLWFRILGSAIIGNRTASLAAADDGRQKDQTLFLEISTNCSLQQKASIGILNGLSRTPSSHRSCHWGRTT</sequence>
<proteinExistence type="predicted"/>
<keyword evidence="2" id="KW-1185">Reference proteome</keyword>